<feature type="region of interest" description="Disordered" evidence="2">
    <location>
        <begin position="148"/>
        <end position="193"/>
    </location>
</feature>
<dbReference type="NCBIfam" id="NF009314">
    <property type="entry name" value="PRK12674.1-2"/>
    <property type="match status" value="1"/>
</dbReference>
<sequence>MNDVLVSGPLADALDLVSLVLLILGGVLSVAAGVGLLRFPDPLARMHAATKPQILGVILVLLALALQSQSLSTAVMLVPVLLFQMLTAPISAHMVGRAGYRLRHFLREDLLVDELEEAIDRAHDELRAADEVDASTLPVGSAENIAAEEAGHVAGGAGPRDAESPVAAPTASDPGHDGRDDDARAGGLPPGIG</sequence>
<evidence type="ECO:0000256" key="1">
    <source>
        <dbReference type="ARBA" id="ARBA00008404"/>
    </source>
</evidence>
<reference evidence="4 5" key="1">
    <citation type="submission" date="2016-08" db="EMBL/GenBank/DDBJ databases">
        <title>Genome sequence of Clavibacter michiganensis spp. strain CASJ009.</title>
        <authorList>
            <person name="Thapa S.P."/>
            <person name="Coaker G."/>
        </authorList>
    </citation>
    <scope>NUCLEOTIDE SEQUENCE [LARGE SCALE GENOMIC DNA]</scope>
    <source>
        <strain evidence="4">CASJ009</strain>
    </source>
</reference>
<dbReference type="GO" id="GO:0015385">
    <property type="term" value="F:sodium:proton antiporter activity"/>
    <property type="evidence" value="ECO:0007669"/>
    <property type="project" value="TreeGrafter"/>
</dbReference>
<evidence type="ECO:0000313" key="5">
    <source>
        <dbReference type="Proteomes" id="UP000195106"/>
    </source>
</evidence>
<name>A0A251XT01_9MICO</name>
<protein>
    <submittedName>
        <fullName evidence="4">Na(+)/H(+) antiporter subunit G</fullName>
    </submittedName>
</protein>
<dbReference type="Pfam" id="PF03334">
    <property type="entry name" value="PhaG_MnhG_YufB"/>
    <property type="match status" value="1"/>
</dbReference>
<feature type="compositionally biased region" description="Basic and acidic residues" evidence="2">
    <location>
        <begin position="174"/>
        <end position="184"/>
    </location>
</feature>
<comment type="caution">
    <text evidence="4">The sequence shown here is derived from an EMBL/GenBank/DDBJ whole genome shotgun (WGS) entry which is preliminary data.</text>
</comment>
<dbReference type="AlphaFoldDB" id="A0A251XT01"/>
<evidence type="ECO:0000256" key="3">
    <source>
        <dbReference type="SAM" id="Phobius"/>
    </source>
</evidence>
<dbReference type="PANTHER" id="PTHR34703">
    <property type="entry name" value="ANTIPORTER SUBUNIT MNHG2-RELATED"/>
    <property type="match status" value="1"/>
</dbReference>
<proteinExistence type="inferred from homology"/>
<dbReference type="PANTHER" id="PTHR34703:SF1">
    <property type="entry name" value="ANTIPORTER SUBUNIT MNHG2-RELATED"/>
    <property type="match status" value="1"/>
</dbReference>
<keyword evidence="3" id="KW-1133">Transmembrane helix</keyword>
<dbReference type="NCBIfam" id="TIGR01300">
    <property type="entry name" value="CPA3_mnhG_phaG"/>
    <property type="match status" value="1"/>
</dbReference>
<organism evidence="4 5">
    <name type="scientific">Clavibacter michiganensis</name>
    <dbReference type="NCBI Taxonomy" id="28447"/>
    <lineage>
        <taxon>Bacteria</taxon>
        <taxon>Bacillati</taxon>
        <taxon>Actinomycetota</taxon>
        <taxon>Actinomycetes</taxon>
        <taxon>Micrococcales</taxon>
        <taxon>Microbacteriaceae</taxon>
        <taxon>Clavibacter</taxon>
    </lineage>
</organism>
<gene>
    <name evidence="4" type="primary">mrpG</name>
    <name evidence="4" type="ORF">CMsap09_05550</name>
</gene>
<keyword evidence="3" id="KW-0472">Membrane</keyword>
<feature type="transmembrane region" description="Helical" evidence="3">
    <location>
        <begin position="16"/>
        <end position="37"/>
    </location>
</feature>
<accession>A0A251XT01</accession>
<dbReference type="Proteomes" id="UP000195106">
    <property type="component" value="Unassembled WGS sequence"/>
</dbReference>
<evidence type="ECO:0000313" key="4">
    <source>
        <dbReference type="EMBL" id="OUE08393.1"/>
    </source>
</evidence>
<dbReference type="InterPro" id="IPR005133">
    <property type="entry name" value="PhaG_MnhG_YufB"/>
</dbReference>
<dbReference type="EMBL" id="MDHJ01000001">
    <property type="protein sequence ID" value="OUE08393.1"/>
    <property type="molecule type" value="Genomic_DNA"/>
</dbReference>
<comment type="similarity">
    <text evidence="1">Belongs to the CPA3 antiporters (TC 2.A.63) subunit G family.</text>
</comment>
<evidence type="ECO:0000256" key="2">
    <source>
        <dbReference type="SAM" id="MobiDB-lite"/>
    </source>
</evidence>
<keyword evidence="3" id="KW-0812">Transmembrane</keyword>